<evidence type="ECO:0000256" key="2">
    <source>
        <dbReference type="ARBA" id="ARBA00008467"/>
    </source>
</evidence>
<dbReference type="InterPro" id="IPR014030">
    <property type="entry name" value="Ketoacyl_synth_N"/>
</dbReference>
<dbReference type="InterPro" id="IPR016039">
    <property type="entry name" value="Thiolase-like"/>
</dbReference>
<dbReference type="Pfam" id="PF02801">
    <property type="entry name" value="Ketoacyl-synt_C"/>
    <property type="match status" value="1"/>
</dbReference>
<evidence type="ECO:0000256" key="6">
    <source>
        <dbReference type="ARBA" id="ARBA00022679"/>
    </source>
</evidence>
<dbReference type="SMART" id="SM00825">
    <property type="entry name" value="PKS_KS"/>
    <property type="match status" value="1"/>
</dbReference>
<dbReference type="InterPro" id="IPR020841">
    <property type="entry name" value="PKS_Beta-ketoAc_synthase_dom"/>
</dbReference>
<evidence type="ECO:0000256" key="3">
    <source>
        <dbReference type="ARBA" id="ARBA00011738"/>
    </source>
</evidence>
<dbReference type="Proteomes" id="UP000636110">
    <property type="component" value="Unassembled WGS sequence"/>
</dbReference>
<evidence type="ECO:0000256" key="13">
    <source>
        <dbReference type="RuleBase" id="RU003694"/>
    </source>
</evidence>
<evidence type="ECO:0000256" key="9">
    <source>
        <dbReference type="ARBA" id="ARBA00041620"/>
    </source>
</evidence>
<comment type="subunit">
    <text evidence="3">Homodimer.</text>
</comment>
<dbReference type="EC" id="2.3.1.41" evidence="4"/>
<evidence type="ECO:0000259" key="14">
    <source>
        <dbReference type="PROSITE" id="PS52004"/>
    </source>
</evidence>
<dbReference type="CDD" id="cd00834">
    <property type="entry name" value="KAS_I_II"/>
    <property type="match status" value="1"/>
</dbReference>
<protein>
    <recommendedName>
        <fullName evidence="8">3-oxoacyl-[acyl-carrier-protein] synthase 1</fullName>
        <ecNumber evidence="4">2.3.1.41</ecNumber>
    </recommendedName>
    <alternativeName>
        <fullName evidence="9">3-oxoacyl-[acyl-carrier-protein] synthase I</fullName>
    </alternativeName>
    <alternativeName>
        <fullName evidence="10">Beta-ketoacyl-ACP synthase I</fullName>
    </alternativeName>
</protein>
<keyword evidence="7" id="KW-0012">Acyltransferase</keyword>
<dbReference type="RefSeq" id="WP_182960899.1">
    <property type="nucleotide sequence ID" value="NZ_WNXC01000009.1"/>
</dbReference>
<evidence type="ECO:0000256" key="4">
    <source>
        <dbReference type="ARBA" id="ARBA00013191"/>
    </source>
</evidence>
<gene>
    <name evidence="15" type="ORF">GM920_20195</name>
</gene>
<dbReference type="EMBL" id="WNXC01000009">
    <property type="protein sequence ID" value="MBB2151231.1"/>
    <property type="molecule type" value="Genomic_DNA"/>
</dbReference>
<evidence type="ECO:0000313" key="16">
    <source>
        <dbReference type="Proteomes" id="UP000636110"/>
    </source>
</evidence>
<comment type="subcellular location">
    <subcellularLocation>
        <location evidence="1">Cytoplasm</location>
    </subcellularLocation>
</comment>
<evidence type="ECO:0000256" key="11">
    <source>
        <dbReference type="ARBA" id="ARBA00048121"/>
    </source>
</evidence>
<feature type="domain" description="Ketosynthase family 3 (KS3)" evidence="14">
    <location>
        <begin position="2"/>
        <end position="421"/>
    </location>
</feature>
<evidence type="ECO:0000313" key="15">
    <source>
        <dbReference type="EMBL" id="MBB2151231.1"/>
    </source>
</evidence>
<evidence type="ECO:0000256" key="8">
    <source>
        <dbReference type="ARBA" id="ARBA00039450"/>
    </source>
</evidence>
<dbReference type="PANTHER" id="PTHR11712">
    <property type="entry name" value="POLYKETIDE SYNTHASE-RELATED"/>
    <property type="match status" value="1"/>
</dbReference>
<evidence type="ECO:0000256" key="1">
    <source>
        <dbReference type="ARBA" id="ARBA00004496"/>
    </source>
</evidence>
<evidence type="ECO:0000256" key="7">
    <source>
        <dbReference type="ARBA" id="ARBA00023315"/>
    </source>
</evidence>
<organism evidence="15 16">
    <name type="scientific">Pedobacter gandavensis</name>
    <dbReference type="NCBI Taxonomy" id="2679963"/>
    <lineage>
        <taxon>Bacteria</taxon>
        <taxon>Pseudomonadati</taxon>
        <taxon>Bacteroidota</taxon>
        <taxon>Sphingobacteriia</taxon>
        <taxon>Sphingobacteriales</taxon>
        <taxon>Sphingobacteriaceae</taxon>
        <taxon>Pedobacter</taxon>
    </lineage>
</organism>
<keyword evidence="6 13" id="KW-0808">Transferase</keyword>
<name>A0ABR6F1Y3_9SPHI</name>
<keyword evidence="16" id="KW-1185">Reference proteome</keyword>
<dbReference type="InterPro" id="IPR000794">
    <property type="entry name" value="Beta-ketoacyl_synthase"/>
</dbReference>
<evidence type="ECO:0000256" key="5">
    <source>
        <dbReference type="ARBA" id="ARBA00022490"/>
    </source>
</evidence>
<dbReference type="Pfam" id="PF00109">
    <property type="entry name" value="ketoacyl-synt"/>
    <property type="match status" value="1"/>
</dbReference>
<dbReference type="PROSITE" id="PS52004">
    <property type="entry name" value="KS3_2"/>
    <property type="match status" value="1"/>
</dbReference>
<dbReference type="PANTHER" id="PTHR11712:SF306">
    <property type="entry name" value="3-OXOACYL-[ACYL-CARRIER-PROTEIN] SYNTHASE 1"/>
    <property type="match status" value="1"/>
</dbReference>
<sequence length="425" mass="44739">MANRVVITGMGVVAPNGVGLAPFLEAIRTGRSGITHHPLLEKLQFSCQIAGTPVLSDALIANYFSELELRNFNSSGILYGVIAAMDAWADAGLTIEQSGEPDWDSGTIFGSGTTGVDKFREAIYKIDDLQTRRLGSNVVSQTMASGISAYIGGKLGLGNQVSSNSSACTTGTESILMAYERIKSGLATRILAGSTSDSGPYIWAGFDAMKVCTFKHNDAPESGSRPMSASASGFVPGSGAGAFVVESLESALARGARIYAEILGGNLNSGGQRGTGTMTAPNAMAVQRCIRTAIQNSGITANEIDLINGHLTATSKDSLEIQNWCEALQRSGENFPYINSLKSMVGHCLSAAGSVECVAALLQMQHDFIAPNLNCEDLNPEITSLISPSKIPQKQLPFPIRVLAKASFGFGDVNACIIFKKHISN</sequence>
<dbReference type="SUPFAM" id="SSF53901">
    <property type="entry name" value="Thiolase-like"/>
    <property type="match status" value="2"/>
</dbReference>
<reference evidence="15 16" key="1">
    <citation type="submission" date="2019-11" db="EMBL/GenBank/DDBJ databases">
        <title>Description of Pedobacter sp. LMG 31462T.</title>
        <authorList>
            <person name="Carlier A."/>
            <person name="Qi S."/>
            <person name="Vandamme P."/>
        </authorList>
    </citation>
    <scope>NUCLEOTIDE SEQUENCE [LARGE SCALE GENOMIC DNA]</scope>
    <source>
        <strain evidence="15 16">LMG 31462</strain>
    </source>
</reference>
<comment type="catalytic activity">
    <reaction evidence="11">
        <text>(3Z)-decenoyl-[ACP] + malonyl-[ACP] + H(+) = 3-oxo-(5Z)-dodecenoyl-[ACP] + holo-[ACP] + CO2</text>
        <dbReference type="Rhea" id="RHEA:54940"/>
        <dbReference type="Rhea" id="RHEA-COMP:9623"/>
        <dbReference type="Rhea" id="RHEA-COMP:9685"/>
        <dbReference type="Rhea" id="RHEA-COMP:9927"/>
        <dbReference type="Rhea" id="RHEA-COMP:14042"/>
        <dbReference type="ChEBI" id="CHEBI:15378"/>
        <dbReference type="ChEBI" id="CHEBI:16526"/>
        <dbReference type="ChEBI" id="CHEBI:64479"/>
        <dbReference type="ChEBI" id="CHEBI:78449"/>
        <dbReference type="ChEBI" id="CHEBI:78798"/>
        <dbReference type="ChEBI" id="CHEBI:138410"/>
    </reaction>
    <physiologicalReaction direction="left-to-right" evidence="11">
        <dbReference type="Rhea" id="RHEA:54941"/>
    </physiologicalReaction>
</comment>
<comment type="caution">
    <text evidence="15">The sequence shown here is derived from an EMBL/GenBank/DDBJ whole genome shotgun (WGS) entry which is preliminary data.</text>
</comment>
<dbReference type="Gene3D" id="3.40.47.10">
    <property type="match status" value="2"/>
</dbReference>
<evidence type="ECO:0000256" key="12">
    <source>
        <dbReference type="ARBA" id="ARBA00048506"/>
    </source>
</evidence>
<comment type="catalytic activity">
    <reaction evidence="12">
        <text>a fatty acyl-[ACP] + malonyl-[ACP] + H(+) = a 3-oxoacyl-[ACP] + holo-[ACP] + CO2</text>
        <dbReference type="Rhea" id="RHEA:22836"/>
        <dbReference type="Rhea" id="RHEA-COMP:9623"/>
        <dbReference type="Rhea" id="RHEA-COMP:9685"/>
        <dbReference type="Rhea" id="RHEA-COMP:9916"/>
        <dbReference type="Rhea" id="RHEA-COMP:14125"/>
        <dbReference type="ChEBI" id="CHEBI:15378"/>
        <dbReference type="ChEBI" id="CHEBI:16526"/>
        <dbReference type="ChEBI" id="CHEBI:64479"/>
        <dbReference type="ChEBI" id="CHEBI:78449"/>
        <dbReference type="ChEBI" id="CHEBI:78776"/>
        <dbReference type="ChEBI" id="CHEBI:138651"/>
        <dbReference type="EC" id="2.3.1.41"/>
    </reaction>
    <physiologicalReaction direction="left-to-right" evidence="12">
        <dbReference type="Rhea" id="RHEA:22837"/>
    </physiologicalReaction>
</comment>
<keyword evidence="5" id="KW-0963">Cytoplasm</keyword>
<comment type="similarity">
    <text evidence="2 13">Belongs to the thiolase-like superfamily. Beta-ketoacyl-ACP synthases family.</text>
</comment>
<dbReference type="InterPro" id="IPR014031">
    <property type="entry name" value="Ketoacyl_synth_C"/>
</dbReference>
<evidence type="ECO:0000256" key="10">
    <source>
        <dbReference type="ARBA" id="ARBA00042143"/>
    </source>
</evidence>
<accession>A0ABR6F1Y3</accession>
<proteinExistence type="inferred from homology"/>